<dbReference type="RefSeq" id="WP_247418043.1">
    <property type="nucleotide sequence ID" value="NZ_JALLGW010000001.1"/>
</dbReference>
<feature type="compositionally biased region" description="Low complexity" evidence="1">
    <location>
        <begin position="41"/>
        <end position="70"/>
    </location>
</feature>
<evidence type="ECO:0000256" key="1">
    <source>
        <dbReference type="SAM" id="MobiDB-lite"/>
    </source>
</evidence>
<name>A0ABD5RGR9_9EURY</name>
<organism evidence="2 3">
    <name type="scientific">Halomarina salina</name>
    <dbReference type="NCBI Taxonomy" id="1872699"/>
    <lineage>
        <taxon>Archaea</taxon>
        <taxon>Methanobacteriati</taxon>
        <taxon>Methanobacteriota</taxon>
        <taxon>Stenosarchaea group</taxon>
        <taxon>Halobacteria</taxon>
        <taxon>Halobacteriales</taxon>
        <taxon>Natronomonadaceae</taxon>
        <taxon>Halomarina</taxon>
    </lineage>
</organism>
<dbReference type="AlphaFoldDB" id="A0ABD5RGR9"/>
<comment type="caution">
    <text evidence="2">The sequence shown here is derived from an EMBL/GenBank/DDBJ whole genome shotgun (WGS) entry which is preliminary data.</text>
</comment>
<accession>A0ABD5RGR9</accession>
<feature type="compositionally biased region" description="Gly residues" evidence="1">
    <location>
        <begin position="25"/>
        <end position="40"/>
    </location>
</feature>
<feature type="compositionally biased region" description="Acidic residues" evidence="1">
    <location>
        <begin position="71"/>
        <end position="81"/>
    </location>
</feature>
<protein>
    <submittedName>
        <fullName evidence="2">Uncharacterized protein</fullName>
    </submittedName>
</protein>
<proteinExistence type="predicted"/>
<evidence type="ECO:0000313" key="3">
    <source>
        <dbReference type="Proteomes" id="UP001596099"/>
    </source>
</evidence>
<dbReference type="Proteomes" id="UP001596099">
    <property type="component" value="Unassembled WGS sequence"/>
</dbReference>
<keyword evidence="3" id="KW-1185">Reference proteome</keyword>
<dbReference type="EMBL" id="JBHSQH010000001">
    <property type="protein sequence ID" value="MFC5969723.1"/>
    <property type="molecule type" value="Genomic_DNA"/>
</dbReference>
<dbReference type="PROSITE" id="PS51257">
    <property type="entry name" value="PROKAR_LIPOPROTEIN"/>
    <property type="match status" value="1"/>
</dbReference>
<feature type="compositionally biased region" description="Low complexity" evidence="1">
    <location>
        <begin position="82"/>
        <end position="93"/>
    </location>
</feature>
<feature type="region of interest" description="Disordered" evidence="1">
    <location>
        <begin position="19"/>
        <end position="105"/>
    </location>
</feature>
<feature type="compositionally biased region" description="Polar residues" evidence="1">
    <location>
        <begin position="94"/>
        <end position="105"/>
    </location>
</feature>
<reference evidence="2 3" key="1">
    <citation type="journal article" date="2019" name="Int. J. Syst. Evol. Microbiol.">
        <title>The Global Catalogue of Microorganisms (GCM) 10K type strain sequencing project: providing services to taxonomists for standard genome sequencing and annotation.</title>
        <authorList>
            <consortium name="The Broad Institute Genomics Platform"/>
            <consortium name="The Broad Institute Genome Sequencing Center for Infectious Disease"/>
            <person name="Wu L."/>
            <person name="Ma J."/>
        </authorList>
    </citation>
    <scope>NUCLEOTIDE SEQUENCE [LARGE SCALE GENOMIC DNA]</scope>
    <source>
        <strain evidence="2 3">CGMCC 1.12543</strain>
    </source>
</reference>
<sequence length="218" mass="21325">MDRRTFIGTVGAGIAATIAGCTDAGSGGDGDGGGDGGDGQTGTDATGTTTGTERTETPTDPTETTGSGETTDADGTTDDTSTESTPDTTAESPGTGTDEGTGTASGSLAVVDTSFEVTSSECGGGVSEATVSVDSDTVSIDGTIGGRNGCDTARIAGTTVESGTLTVSVERYTPESEDPTACVDCLTDIEYTSSVTIEGTPDTVVVNHGDEQVAKTSA</sequence>
<evidence type="ECO:0000313" key="2">
    <source>
        <dbReference type="EMBL" id="MFC5969723.1"/>
    </source>
</evidence>
<gene>
    <name evidence="2" type="ORF">ACFPYI_00115</name>
</gene>